<evidence type="ECO:0000313" key="1">
    <source>
        <dbReference type="EMBL" id="VAW69543.1"/>
    </source>
</evidence>
<accession>A0A3B0XZF8</accession>
<reference evidence="1" key="1">
    <citation type="submission" date="2018-06" db="EMBL/GenBank/DDBJ databases">
        <authorList>
            <person name="Zhirakovskaya E."/>
        </authorList>
    </citation>
    <scope>NUCLEOTIDE SEQUENCE</scope>
</reference>
<gene>
    <name evidence="1" type="ORF">MNBD_GAMMA09-2505</name>
</gene>
<sequence>MPSSRLFLKHIARLCPSLFTGLGLLAGLLFISLSLLSCSENKASPEDEIRQYIETVKLAAESREHRRFSDLIRNDYADQMGMKKHQIIGIIHAYFFRHKNIYLLTKIENIVIQSNNRAFVSLYVAMAGSTITNTDSLLSLEARIYKFELQLVKDNQWLLQQAKWQAAEIQDML</sequence>
<dbReference type="AlphaFoldDB" id="A0A3B0XZF8"/>
<name>A0A3B0XZF8_9ZZZZ</name>
<evidence type="ECO:0008006" key="2">
    <source>
        <dbReference type="Google" id="ProtNLM"/>
    </source>
</evidence>
<dbReference type="EMBL" id="UOFI01000168">
    <property type="protein sequence ID" value="VAW69543.1"/>
    <property type="molecule type" value="Genomic_DNA"/>
</dbReference>
<organism evidence="1">
    <name type="scientific">hydrothermal vent metagenome</name>
    <dbReference type="NCBI Taxonomy" id="652676"/>
    <lineage>
        <taxon>unclassified sequences</taxon>
        <taxon>metagenomes</taxon>
        <taxon>ecological metagenomes</taxon>
    </lineage>
</organism>
<proteinExistence type="predicted"/>
<protein>
    <recommendedName>
        <fullName evidence="2">DUF4440 domain-containing protein</fullName>
    </recommendedName>
</protein>